<comment type="cofactor">
    <cofactor evidence="1">
        <name>Mg(2+)</name>
        <dbReference type="ChEBI" id="CHEBI:18420"/>
    </cofactor>
</comment>
<dbReference type="SMART" id="SM00267">
    <property type="entry name" value="GGDEF"/>
    <property type="match status" value="1"/>
</dbReference>
<protein>
    <recommendedName>
        <fullName evidence="3">diguanylate cyclase</fullName>
        <ecNumber evidence="3">2.7.7.65</ecNumber>
    </recommendedName>
</protein>
<keyword evidence="4" id="KW-0342">GTP-binding</keyword>
<dbReference type="PANTHER" id="PTHR45138:SF22">
    <property type="entry name" value="DIGUANYLATE CYCLASE DGCJ-RELATED"/>
    <property type="match status" value="1"/>
</dbReference>
<dbReference type="PANTHER" id="PTHR45138">
    <property type="entry name" value="REGULATORY COMPONENTS OF SENSORY TRANSDUCTION SYSTEM"/>
    <property type="match status" value="1"/>
</dbReference>
<dbReference type="InterPro" id="IPR033420">
    <property type="entry name" value="GAPES1"/>
</dbReference>
<keyword evidence="8" id="KW-0548">Nucleotidyltransferase</keyword>
<evidence type="ECO:0000313" key="9">
    <source>
        <dbReference type="Proteomes" id="UP001223214"/>
    </source>
</evidence>
<keyword evidence="4" id="KW-0547">Nucleotide-binding</keyword>
<evidence type="ECO:0000256" key="2">
    <source>
        <dbReference type="ARBA" id="ARBA00004665"/>
    </source>
</evidence>
<dbReference type="InterPro" id="IPR043128">
    <property type="entry name" value="Rev_trsase/Diguanyl_cyclase"/>
</dbReference>
<dbReference type="InterPro" id="IPR050469">
    <property type="entry name" value="Diguanylate_Cyclase"/>
</dbReference>
<dbReference type="Proteomes" id="UP001223214">
    <property type="component" value="Unassembled WGS sequence"/>
</dbReference>
<comment type="caution">
    <text evidence="8">The sequence shown here is derived from an EMBL/GenBank/DDBJ whole genome shotgun (WGS) entry which is preliminary data.</text>
</comment>
<dbReference type="Gene3D" id="3.30.70.270">
    <property type="match status" value="1"/>
</dbReference>
<evidence type="ECO:0000256" key="5">
    <source>
        <dbReference type="ARBA" id="ARBA00034247"/>
    </source>
</evidence>
<keyword evidence="6" id="KW-0472">Membrane</keyword>
<dbReference type="RefSeq" id="WP_285157137.1">
    <property type="nucleotide sequence ID" value="NZ_JASSOM010000046.1"/>
</dbReference>
<keyword evidence="8" id="KW-0808">Transferase</keyword>
<dbReference type="GO" id="GO:0005886">
    <property type="term" value="C:plasma membrane"/>
    <property type="evidence" value="ECO:0007669"/>
    <property type="project" value="TreeGrafter"/>
</dbReference>
<dbReference type="NCBIfam" id="NF040885">
    <property type="entry name" value="diguan_DgcJ"/>
    <property type="match status" value="1"/>
</dbReference>
<dbReference type="SUPFAM" id="SSF55073">
    <property type="entry name" value="Nucleotide cyclase"/>
    <property type="match status" value="1"/>
</dbReference>
<accession>A0AAP4D0S8</accession>
<reference evidence="8 9" key="1">
    <citation type="submission" date="2023-06" db="EMBL/GenBank/DDBJ databases">
        <title>Identification and characterization of antibiotic-resistant Gram-negative bacteria.</title>
        <authorList>
            <person name="Cho G.-S."/>
            <person name="Lee J."/>
            <person name="Tai E."/>
            <person name="Jeong S."/>
            <person name="Kim I."/>
            <person name="Kim B.-E."/>
            <person name="Jeong M.-I."/>
            <person name="Oh K.-K."/>
            <person name="Franz C.M.A.P."/>
        </authorList>
    </citation>
    <scope>NUCLEOTIDE SEQUENCE [LARGE SCALE GENOMIC DNA]</scope>
    <source>
        <strain evidence="8 9">V106_12</strain>
    </source>
</reference>
<dbReference type="GO" id="GO:0043709">
    <property type="term" value="P:cell adhesion involved in single-species biofilm formation"/>
    <property type="evidence" value="ECO:0007669"/>
    <property type="project" value="TreeGrafter"/>
</dbReference>
<keyword evidence="9" id="KW-1185">Reference proteome</keyword>
<dbReference type="GO" id="GO:0052621">
    <property type="term" value="F:diguanylate cyclase activity"/>
    <property type="evidence" value="ECO:0007669"/>
    <property type="project" value="UniProtKB-EC"/>
</dbReference>
<evidence type="ECO:0000313" key="8">
    <source>
        <dbReference type="EMBL" id="MDK9362907.1"/>
    </source>
</evidence>
<dbReference type="EC" id="2.7.7.65" evidence="3"/>
<dbReference type="PROSITE" id="PS50887">
    <property type="entry name" value="GGDEF"/>
    <property type="match status" value="1"/>
</dbReference>
<organism evidence="8 9">
    <name type="scientific">Lelliottia wanjuensis</name>
    <dbReference type="NCBI Taxonomy" id="3050585"/>
    <lineage>
        <taxon>Bacteria</taxon>
        <taxon>Pseudomonadati</taxon>
        <taxon>Pseudomonadota</taxon>
        <taxon>Gammaproteobacteria</taxon>
        <taxon>Enterobacterales</taxon>
        <taxon>Enterobacteriaceae</taxon>
        <taxon>Lelliottia</taxon>
    </lineage>
</organism>
<evidence type="ECO:0000256" key="6">
    <source>
        <dbReference type="SAM" id="Phobius"/>
    </source>
</evidence>
<comment type="catalytic activity">
    <reaction evidence="5">
        <text>2 GTP = 3',3'-c-di-GMP + 2 diphosphate</text>
        <dbReference type="Rhea" id="RHEA:24898"/>
        <dbReference type="ChEBI" id="CHEBI:33019"/>
        <dbReference type="ChEBI" id="CHEBI:37565"/>
        <dbReference type="ChEBI" id="CHEBI:58805"/>
        <dbReference type="EC" id="2.7.7.65"/>
    </reaction>
</comment>
<feature type="domain" description="GGDEF" evidence="7">
    <location>
        <begin position="382"/>
        <end position="505"/>
    </location>
</feature>
<dbReference type="InterPro" id="IPR000160">
    <property type="entry name" value="GGDEF_dom"/>
</dbReference>
<dbReference type="Pfam" id="PF00990">
    <property type="entry name" value="GGDEF"/>
    <property type="match status" value="1"/>
</dbReference>
<name>A0AAP4D0S8_9ENTR</name>
<gene>
    <name evidence="8" type="primary">dgcJ</name>
    <name evidence="8" type="ORF">QQF32_06835</name>
</gene>
<dbReference type="GO" id="GO:1902201">
    <property type="term" value="P:negative regulation of bacterial-type flagellum-dependent cell motility"/>
    <property type="evidence" value="ECO:0007669"/>
    <property type="project" value="TreeGrafter"/>
</dbReference>
<evidence type="ECO:0000256" key="4">
    <source>
        <dbReference type="ARBA" id="ARBA00023134"/>
    </source>
</evidence>
<comment type="pathway">
    <text evidence="2">Purine metabolism; 3',5'-cyclic di-GMP biosynthesis.</text>
</comment>
<sequence length="505" mass="57332">MSQRKYITATIFIIVCTTSIFATLISHEVRNLQNYMGYIAENGKSALFHEEFINQDIAFRLSRAFSKQATSGVNGEEKAKLLCEHIEKVGAISGFNLVARTIVNLEGTLQTRNPDCEAWSRDVPALPVVNETETAASSKYTFSNYTGYTFNNTRYYIDLAHNYIYINHLVNTFDYAFSNWLVADKDGVNIVRSAHTITIDDRALEDLIHGENIVSHIYTDGYTRQNIISMITPVFLGGKIKGLLITDINIHDLATSFVTPDRPLLWKFLSLYVTDNTTGGNIIFHEPVVKSRDAINYQDDMTQYYTLHGKLDAIYVVIANVWLILLYVLTTWLLVRYARQQFIRQKSLSRDNVTDAMTGLYNRKVITGELNQKIQSLVERNIPVTVIAIDSDGLKRINDTLGHHMGDKAIQSLGLALAQSIRKSDYGIRLGGDEFCLILIDNNLARSRDVITRVQGYLQTIDTEKMVAFSWGSYQMHAGDTLEVAMLKADELLYQHKRSKYKDRK</sequence>
<evidence type="ECO:0000259" key="7">
    <source>
        <dbReference type="PROSITE" id="PS50887"/>
    </source>
</evidence>
<dbReference type="CDD" id="cd01949">
    <property type="entry name" value="GGDEF"/>
    <property type="match status" value="1"/>
</dbReference>
<dbReference type="InterPro" id="IPR049828">
    <property type="entry name" value="DgcJ_diguan"/>
</dbReference>
<proteinExistence type="predicted"/>
<dbReference type="NCBIfam" id="TIGR00254">
    <property type="entry name" value="GGDEF"/>
    <property type="match status" value="1"/>
</dbReference>
<keyword evidence="6" id="KW-0812">Transmembrane</keyword>
<dbReference type="InterPro" id="IPR029787">
    <property type="entry name" value="Nucleotide_cyclase"/>
</dbReference>
<evidence type="ECO:0000256" key="1">
    <source>
        <dbReference type="ARBA" id="ARBA00001946"/>
    </source>
</evidence>
<dbReference type="Pfam" id="PF17155">
    <property type="entry name" value="GAPES1"/>
    <property type="match status" value="1"/>
</dbReference>
<evidence type="ECO:0000256" key="3">
    <source>
        <dbReference type="ARBA" id="ARBA00012528"/>
    </source>
</evidence>
<feature type="transmembrane region" description="Helical" evidence="6">
    <location>
        <begin position="313"/>
        <end position="335"/>
    </location>
</feature>
<dbReference type="EMBL" id="JASSOM010000046">
    <property type="protein sequence ID" value="MDK9362907.1"/>
    <property type="molecule type" value="Genomic_DNA"/>
</dbReference>
<keyword evidence="6" id="KW-1133">Transmembrane helix</keyword>
<dbReference type="AlphaFoldDB" id="A0AAP4D0S8"/>
<dbReference type="GO" id="GO:0005525">
    <property type="term" value="F:GTP binding"/>
    <property type="evidence" value="ECO:0007669"/>
    <property type="project" value="UniProtKB-KW"/>
</dbReference>